<dbReference type="InterPro" id="IPR007863">
    <property type="entry name" value="Peptidase_M16_C"/>
</dbReference>
<dbReference type="OrthoDB" id="9811314at2"/>
<protein>
    <submittedName>
        <fullName evidence="5">Putative Zn-dependent peptidase</fullName>
    </submittedName>
</protein>
<dbReference type="AlphaFoldDB" id="A0A3N2BFL0"/>
<sequence length="448" mass="47559">MAFPLHLGPAGDPATEIRTEQDGSVIRRSVLPGGIRVLTESLPGQRSAAIGAWLAVGSRDETDGHHGSTHFLEHLLFKGTPSRSAREIAEVFDAVGGEANAATGKEHTAYYARVLDADLPMATEVILDMVTSARLEAAELELERGVILEELAMNDDDPTDVAHEAFAAAVLGNHPLGRPIGGTAATIRAVPREAVWEHYQRTYVPRELVVTAAGSVDHEALCTQVLDAVRKGGWELDPAAVPAARRGSSGVALPAGGAARTIRRPTEQANVLLGTLGLAVEDERRYAMLVLSSILGGGMSSRLFQEVREKRGLAYATYSFASTYAEAGIFGLYAGCAPGNVGDVVGLLAAEWQRLADEGLEAEELSRGIGQLRGSMVLGLEDNGSRMSRLGRSEIVHGELRTLDETVEHISSVTAEQVRELAADLAGRPRSLVLVGPFEEGLAEQLLG</sequence>
<dbReference type="PANTHER" id="PTHR11851">
    <property type="entry name" value="METALLOPROTEASE"/>
    <property type="match status" value="1"/>
</dbReference>
<dbReference type="InterPro" id="IPR011249">
    <property type="entry name" value="Metalloenz_LuxS/M16"/>
</dbReference>
<dbReference type="PROSITE" id="PS00143">
    <property type="entry name" value="INSULINASE"/>
    <property type="match status" value="1"/>
</dbReference>
<dbReference type="GO" id="GO:0004222">
    <property type="term" value="F:metalloendopeptidase activity"/>
    <property type="evidence" value="ECO:0007669"/>
    <property type="project" value="InterPro"/>
</dbReference>
<dbReference type="InterPro" id="IPR011765">
    <property type="entry name" value="Pept_M16_N"/>
</dbReference>
<feature type="domain" description="Peptidase M16 C-terminal" evidence="4">
    <location>
        <begin position="190"/>
        <end position="371"/>
    </location>
</feature>
<evidence type="ECO:0000313" key="6">
    <source>
        <dbReference type="Proteomes" id="UP000280668"/>
    </source>
</evidence>
<evidence type="ECO:0000259" key="3">
    <source>
        <dbReference type="Pfam" id="PF00675"/>
    </source>
</evidence>
<dbReference type="Gene3D" id="3.30.830.10">
    <property type="entry name" value="Metalloenzyme, LuxS/M16 peptidase-like"/>
    <property type="match status" value="2"/>
</dbReference>
<evidence type="ECO:0000256" key="1">
    <source>
        <dbReference type="ARBA" id="ARBA00007261"/>
    </source>
</evidence>
<dbReference type="GO" id="GO:0006508">
    <property type="term" value="P:proteolysis"/>
    <property type="evidence" value="ECO:0007669"/>
    <property type="project" value="InterPro"/>
</dbReference>
<dbReference type="GO" id="GO:0046872">
    <property type="term" value="F:metal ion binding"/>
    <property type="evidence" value="ECO:0007669"/>
    <property type="project" value="InterPro"/>
</dbReference>
<dbReference type="Proteomes" id="UP000280668">
    <property type="component" value="Unassembled WGS sequence"/>
</dbReference>
<dbReference type="EMBL" id="RKHK01000001">
    <property type="protein sequence ID" value="ROR74032.1"/>
    <property type="molecule type" value="Genomic_DNA"/>
</dbReference>
<comment type="similarity">
    <text evidence="1 2">Belongs to the peptidase M16 family.</text>
</comment>
<dbReference type="InterPro" id="IPR050361">
    <property type="entry name" value="MPP/UQCRC_Complex"/>
</dbReference>
<name>A0A3N2BFL0_9MICO</name>
<evidence type="ECO:0000313" key="5">
    <source>
        <dbReference type="EMBL" id="ROR74032.1"/>
    </source>
</evidence>
<proteinExistence type="inferred from homology"/>
<dbReference type="Pfam" id="PF00675">
    <property type="entry name" value="Peptidase_M16"/>
    <property type="match status" value="1"/>
</dbReference>
<evidence type="ECO:0000259" key="4">
    <source>
        <dbReference type="Pfam" id="PF05193"/>
    </source>
</evidence>
<dbReference type="RefSeq" id="WP_123304375.1">
    <property type="nucleotide sequence ID" value="NZ_RKHK01000001.1"/>
</dbReference>
<gene>
    <name evidence="5" type="ORF">EDD31_2429</name>
</gene>
<dbReference type="PANTHER" id="PTHR11851:SF49">
    <property type="entry name" value="MITOCHONDRIAL-PROCESSING PEPTIDASE SUBUNIT ALPHA"/>
    <property type="match status" value="1"/>
</dbReference>
<evidence type="ECO:0000256" key="2">
    <source>
        <dbReference type="RuleBase" id="RU004447"/>
    </source>
</evidence>
<feature type="domain" description="Peptidase M16 N-terminal" evidence="3">
    <location>
        <begin position="36"/>
        <end position="183"/>
    </location>
</feature>
<keyword evidence="6" id="KW-1185">Reference proteome</keyword>
<accession>A0A3N2BFL0</accession>
<reference evidence="5 6" key="1">
    <citation type="submission" date="2018-11" db="EMBL/GenBank/DDBJ databases">
        <title>Sequencing the genomes of 1000 actinobacteria strains.</title>
        <authorList>
            <person name="Klenk H.-P."/>
        </authorList>
    </citation>
    <scope>NUCLEOTIDE SEQUENCE [LARGE SCALE GENOMIC DNA]</scope>
    <source>
        <strain evidence="5 6">DSM 11294</strain>
    </source>
</reference>
<comment type="caution">
    <text evidence="5">The sequence shown here is derived from an EMBL/GenBank/DDBJ whole genome shotgun (WGS) entry which is preliminary data.</text>
</comment>
<dbReference type="Pfam" id="PF05193">
    <property type="entry name" value="Peptidase_M16_C"/>
    <property type="match status" value="1"/>
</dbReference>
<organism evidence="5 6">
    <name type="scientific">Bogoriella caseilytica</name>
    <dbReference type="NCBI Taxonomy" id="56055"/>
    <lineage>
        <taxon>Bacteria</taxon>
        <taxon>Bacillati</taxon>
        <taxon>Actinomycetota</taxon>
        <taxon>Actinomycetes</taxon>
        <taxon>Micrococcales</taxon>
        <taxon>Bogoriellaceae</taxon>
        <taxon>Bogoriella</taxon>
    </lineage>
</organism>
<dbReference type="SUPFAM" id="SSF63411">
    <property type="entry name" value="LuxS/MPP-like metallohydrolase"/>
    <property type="match status" value="2"/>
</dbReference>
<dbReference type="InterPro" id="IPR001431">
    <property type="entry name" value="Pept_M16_Zn_BS"/>
</dbReference>